<evidence type="ECO:0000256" key="1">
    <source>
        <dbReference type="ARBA" id="ARBA00022737"/>
    </source>
</evidence>
<organism evidence="4 5">
    <name type="scientific">Microbacterium nanhaiense</name>
    <dbReference type="NCBI Taxonomy" id="1301026"/>
    <lineage>
        <taxon>Bacteria</taxon>
        <taxon>Bacillati</taxon>
        <taxon>Actinomycetota</taxon>
        <taxon>Actinomycetes</taxon>
        <taxon>Micrococcales</taxon>
        <taxon>Microbacteriaceae</taxon>
        <taxon>Microbacterium</taxon>
    </lineage>
</organism>
<accession>A0ABQ2N002</accession>
<dbReference type="Pfam" id="PF00874">
    <property type="entry name" value="PRD"/>
    <property type="match status" value="1"/>
</dbReference>
<sequence length="639" mass="69022">MLGILVRRSDWVTAGYLADHLGVTPRSVRSYVTAINQLTPDAIESGPLGYRATPRAAAIEIDGLDPARGTPRERLHTLIRRLLDSDEGVDVFETALEMQVSTGTVEGDLRRIRGMLRGTGLAYRREAAVVSLDGSELARRRFVGRVVNAELDDGALDPSAVRRAAERVGLDADAFAATGRDLVAALSEQGYRVNELAAADVVLRIAIAADRVAHGYSLGSSAAEPGGESETEHERARVADLIGGIALERFGVTLGEGDTRHLASLALLSVVDPGSADPRAPRRADPAIEAAVARAVDGVVSAHGVALARGELVARLALHVQNFLQRAEEQLFSRNPMTRSLKAASPLVFEMAVAVASDLSRELGVEFPDDEITDIAMHLGTAIESDGDARARLTATLVCPGMDEMRRQLRERLENALGGEVSVTEVSTSYEPEWERFATDLVLTTIDPPAHVPGSDRIVRIPPFLSERDVARVADAATRVRRQRRLARLRAEIQKWFVPGAFMRDVPASAPAEVIRALGGALRAEGIIDDAYIDSALERERVSSTAFTESLAVPHAMTMSAERTAIAVAISEHGIDWHGDRVRVVAFVAFSESDRSAFQTVFEQLIDVFADPENARRVARRATDLPTFLTELAALIDEG</sequence>
<keyword evidence="1" id="KW-0677">Repeat</keyword>
<evidence type="ECO:0000259" key="3">
    <source>
        <dbReference type="PROSITE" id="PS51372"/>
    </source>
</evidence>
<dbReference type="Gene3D" id="3.40.930.10">
    <property type="entry name" value="Mannitol-specific EII, Chain A"/>
    <property type="match status" value="1"/>
</dbReference>
<dbReference type="InterPro" id="IPR002178">
    <property type="entry name" value="PTS_EIIA_type-2_dom"/>
</dbReference>
<evidence type="ECO:0000259" key="2">
    <source>
        <dbReference type="PROSITE" id="PS51094"/>
    </source>
</evidence>
<comment type="caution">
    <text evidence="4">The sequence shown here is derived from an EMBL/GenBank/DDBJ whole genome shotgun (WGS) entry which is preliminary data.</text>
</comment>
<name>A0ABQ2N002_9MICO</name>
<keyword evidence="5" id="KW-1185">Reference proteome</keyword>
<dbReference type="InterPro" id="IPR016152">
    <property type="entry name" value="PTrfase/Anion_transptr"/>
</dbReference>
<dbReference type="PROSITE" id="PS51094">
    <property type="entry name" value="PTS_EIIA_TYPE_2"/>
    <property type="match status" value="1"/>
</dbReference>
<protein>
    <submittedName>
        <fullName evidence="4">Transcriptional antiterminator</fullName>
    </submittedName>
</protein>
<feature type="domain" description="PTS EIIA type-2" evidence="2">
    <location>
        <begin position="495"/>
        <end position="639"/>
    </location>
</feature>
<dbReference type="InterPro" id="IPR036634">
    <property type="entry name" value="PRD_sf"/>
</dbReference>
<dbReference type="Gene3D" id="1.10.10.10">
    <property type="entry name" value="Winged helix-like DNA-binding domain superfamily/Winged helix DNA-binding domain"/>
    <property type="match status" value="1"/>
</dbReference>
<evidence type="ECO:0000313" key="5">
    <source>
        <dbReference type="Proteomes" id="UP000638043"/>
    </source>
</evidence>
<dbReference type="PANTHER" id="PTHR30185">
    <property type="entry name" value="CRYPTIC BETA-GLUCOSIDE BGL OPERON ANTITERMINATOR"/>
    <property type="match status" value="1"/>
</dbReference>
<dbReference type="InterPro" id="IPR050661">
    <property type="entry name" value="BglG_antiterminators"/>
</dbReference>
<dbReference type="InterPro" id="IPR011608">
    <property type="entry name" value="PRD"/>
</dbReference>
<reference evidence="5" key="1">
    <citation type="journal article" date="2019" name="Int. J. Syst. Evol. Microbiol.">
        <title>The Global Catalogue of Microorganisms (GCM) 10K type strain sequencing project: providing services to taxonomists for standard genome sequencing and annotation.</title>
        <authorList>
            <consortium name="The Broad Institute Genomics Platform"/>
            <consortium name="The Broad Institute Genome Sequencing Center for Infectious Disease"/>
            <person name="Wu L."/>
            <person name="Ma J."/>
        </authorList>
    </citation>
    <scope>NUCLEOTIDE SEQUENCE [LARGE SCALE GENOMIC DNA]</scope>
    <source>
        <strain evidence="5">CGMCC 4.7181</strain>
    </source>
</reference>
<evidence type="ECO:0000313" key="4">
    <source>
        <dbReference type="EMBL" id="GGO62796.1"/>
    </source>
</evidence>
<dbReference type="SUPFAM" id="SSF63520">
    <property type="entry name" value="PTS-regulatory domain, PRD"/>
    <property type="match status" value="1"/>
</dbReference>
<dbReference type="Pfam" id="PF00359">
    <property type="entry name" value="PTS_EIIA_2"/>
    <property type="match status" value="1"/>
</dbReference>
<dbReference type="PANTHER" id="PTHR30185:SF12">
    <property type="entry name" value="TRANSCRIPTIONAL REGULATOR MANR"/>
    <property type="match status" value="1"/>
</dbReference>
<dbReference type="Gene3D" id="1.10.1790.10">
    <property type="entry name" value="PRD domain"/>
    <property type="match status" value="1"/>
</dbReference>
<dbReference type="InterPro" id="IPR036388">
    <property type="entry name" value="WH-like_DNA-bd_sf"/>
</dbReference>
<dbReference type="EMBL" id="BMMQ01000003">
    <property type="protein sequence ID" value="GGO62796.1"/>
    <property type="molecule type" value="Genomic_DNA"/>
</dbReference>
<proteinExistence type="predicted"/>
<feature type="domain" description="PRD" evidence="3">
    <location>
        <begin position="283"/>
        <end position="389"/>
    </location>
</feature>
<dbReference type="PROSITE" id="PS51372">
    <property type="entry name" value="PRD_2"/>
    <property type="match status" value="1"/>
</dbReference>
<dbReference type="SUPFAM" id="SSF55804">
    <property type="entry name" value="Phoshotransferase/anion transport protein"/>
    <property type="match status" value="1"/>
</dbReference>
<dbReference type="Proteomes" id="UP000638043">
    <property type="component" value="Unassembled WGS sequence"/>
</dbReference>
<gene>
    <name evidence="4" type="ORF">GCM10010910_13790</name>
</gene>